<sequence>MESSEAVNLICFCEESRLGYGDNVDERDDVSASFVDIQPPDRGVINDDRSSLRRQWPKLFAYGSSGAEQRDVATIEALHRELLHSVFAPVEGDAFPGGAFGRQHLDGSVREVSVGLGFERKFRETMGVWGLMSEYRHCRRREEEEEEVRETEGDFGGGAG</sequence>
<name>A0A8X7S4A2_BRACI</name>
<dbReference type="EMBL" id="JAAMPC010000008">
    <property type="protein sequence ID" value="KAG2299442.1"/>
    <property type="molecule type" value="Genomic_DNA"/>
</dbReference>
<protein>
    <submittedName>
        <fullName evidence="2">Uncharacterized protein</fullName>
    </submittedName>
</protein>
<comment type="caution">
    <text evidence="2">The sequence shown here is derived from an EMBL/GenBank/DDBJ whole genome shotgun (WGS) entry which is preliminary data.</text>
</comment>
<gene>
    <name evidence="2" type="ORF">Bca52824_035914</name>
</gene>
<accession>A0A8X7S4A2</accession>
<evidence type="ECO:0000256" key="1">
    <source>
        <dbReference type="SAM" id="MobiDB-lite"/>
    </source>
</evidence>
<dbReference type="Proteomes" id="UP000886595">
    <property type="component" value="Unassembled WGS sequence"/>
</dbReference>
<evidence type="ECO:0000313" key="2">
    <source>
        <dbReference type="EMBL" id="KAG2299442.1"/>
    </source>
</evidence>
<dbReference type="AlphaFoldDB" id="A0A8X7S4A2"/>
<proteinExistence type="predicted"/>
<feature type="region of interest" description="Disordered" evidence="1">
    <location>
        <begin position="140"/>
        <end position="160"/>
    </location>
</feature>
<evidence type="ECO:0000313" key="3">
    <source>
        <dbReference type="Proteomes" id="UP000886595"/>
    </source>
</evidence>
<organism evidence="2 3">
    <name type="scientific">Brassica carinata</name>
    <name type="common">Ethiopian mustard</name>
    <name type="synonym">Abyssinian cabbage</name>
    <dbReference type="NCBI Taxonomy" id="52824"/>
    <lineage>
        <taxon>Eukaryota</taxon>
        <taxon>Viridiplantae</taxon>
        <taxon>Streptophyta</taxon>
        <taxon>Embryophyta</taxon>
        <taxon>Tracheophyta</taxon>
        <taxon>Spermatophyta</taxon>
        <taxon>Magnoliopsida</taxon>
        <taxon>eudicotyledons</taxon>
        <taxon>Gunneridae</taxon>
        <taxon>Pentapetalae</taxon>
        <taxon>rosids</taxon>
        <taxon>malvids</taxon>
        <taxon>Brassicales</taxon>
        <taxon>Brassicaceae</taxon>
        <taxon>Brassiceae</taxon>
        <taxon>Brassica</taxon>
    </lineage>
</organism>
<reference evidence="2 3" key="1">
    <citation type="submission" date="2020-02" db="EMBL/GenBank/DDBJ databases">
        <authorList>
            <person name="Ma Q."/>
            <person name="Huang Y."/>
            <person name="Song X."/>
            <person name="Pei D."/>
        </authorList>
    </citation>
    <scope>NUCLEOTIDE SEQUENCE [LARGE SCALE GENOMIC DNA]</scope>
    <source>
        <strain evidence="2">Sxm20200214</strain>
        <tissue evidence="2">Leaf</tissue>
    </source>
</reference>
<keyword evidence="3" id="KW-1185">Reference proteome</keyword>